<name>A0A0D7BKW5_9AGAR</name>
<protein>
    <submittedName>
        <fullName evidence="2">Uncharacterized protein</fullName>
    </submittedName>
</protein>
<gene>
    <name evidence="2" type="ORF">CYLTODRAFT_450990</name>
</gene>
<reference evidence="2 3" key="1">
    <citation type="journal article" date="2015" name="Fungal Genet. Biol.">
        <title>Evolution of novel wood decay mechanisms in Agaricales revealed by the genome sequences of Fistulina hepatica and Cylindrobasidium torrendii.</title>
        <authorList>
            <person name="Floudas D."/>
            <person name="Held B.W."/>
            <person name="Riley R."/>
            <person name="Nagy L.G."/>
            <person name="Koehler G."/>
            <person name="Ransdell A.S."/>
            <person name="Younus H."/>
            <person name="Chow J."/>
            <person name="Chiniquy J."/>
            <person name="Lipzen A."/>
            <person name="Tritt A."/>
            <person name="Sun H."/>
            <person name="Haridas S."/>
            <person name="LaButti K."/>
            <person name="Ohm R.A."/>
            <person name="Kues U."/>
            <person name="Blanchette R.A."/>
            <person name="Grigoriev I.V."/>
            <person name="Minto R.E."/>
            <person name="Hibbett D.S."/>
        </authorList>
    </citation>
    <scope>NUCLEOTIDE SEQUENCE [LARGE SCALE GENOMIC DNA]</scope>
    <source>
        <strain evidence="2 3">FP15055 ss-10</strain>
    </source>
</reference>
<sequence length="221" mass="24641">MMSYAPWPARPIAPSHVYTINGVYTPSAQIVDAGAIATRKSASLAKRKTSSVPFGKGYSPILLECIAGFEQHLKENGKLNPAPEEIDYIGPVWFDDLIRAPVWAKQTWRQMNAEADHMKAWRIAKLTRQRAARRKAAQAEKDCSTSRAESPDSLFSGDESETESHEEEYSEEDDILPEALSHHAEELWSKPQLSSSELHAKYVQPIPDPTESVAQDTEHVG</sequence>
<proteinExistence type="predicted"/>
<evidence type="ECO:0000256" key="1">
    <source>
        <dbReference type="SAM" id="MobiDB-lite"/>
    </source>
</evidence>
<dbReference type="AlphaFoldDB" id="A0A0D7BKW5"/>
<evidence type="ECO:0000313" key="2">
    <source>
        <dbReference type="EMBL" id="KIY71183.1"/>
    </source>
</evidence>
<evidence type="ECO:0000313" key="3">
    <source>
        <dbReference type="Proteomes" id="UP000054007"/>
    </source>
</evidence>
<feature type="compositionally biased region" description="Acidic residues" evidence="1">
    <location>
        <begin position="158"/>
        <end position="176"/>
    </location>
</feature>
<dbReference type="EMBL" id="KN880457">
    <property type="protein sequence ID" value="KIY71183.1"/>
    <property type="molecule type" value="Genomic_DNA"/>
</dbReference>
<dbReference type="Proteomes" id="UP000054007">
    <property type="component" value="Unassembled WGS sequence"/>
</dbReference>
<feature type="region of interest" description="Disordered" evidence="1">
    <location>
        <begin position="132"/>
        <end position="221"/>
    </location>
</feature>
<accession>A0A0D7BKW5</accession>
<keyword evidence="3" id="KW-1185">Reference proteome</keyword>
<organism evidence="2 3">
    <name type="scientific">Cylindrobasidium torrendii FP15055 ss-10</name>
    <dbReference type="NCBI Taxonomy" id="1314674"/>
    <lineage>
        <taxon>Eukaryota</taxon>
        <taxon>Fungi</taxon>
        <taxon>Dikarya</taxon>
        <taxon>Basidiomycota</taxon>
        <taxon>Agaricomycotina</taxon>
        <taxon>Agaricomycetes</taxon>
        <taxon>Agaricomycetidae</taxon>
        <taxon>Agaricales</taxon>
        <taxon>Marasmiineae</taxon>
        <taxon>Physalacriaceae</taxon>
        <taxon>Cylindrobasidium</taxon>
    </lineage>
</organism>